<reference evidence="2" key="1">
    <citation type="submission" date="2018-08" db="EMBL/GenBank/DDBJ databases">
        <authorList>
            <person name="Rossello M."/>
        </authorList>
    </citation>
    <scope>NUCLEOTIDE SEQUENCE [LARGE SCALE GENOMIC DNA]</scope>
    <source>
        <strain evidence="2">cv. Chinese Spring</strain>
    </source>
</reference>
<sequence>MWSIEAVIARHEAGLGITASERERVIMEESTEAAATASGVAPVAGGAEAARAAGATMKVVVAVDASEESLQALSWALDHVVRLHPGASVVVVHAQHRVDHFAYPVAAHAGLAYAPPTALDSMRRAQEENSRKAVARALDVCRQKQASATAAVVEGDPKEAICQAVEDMRADLLVLGSRGLGMVKRALLGSVSDYLAHHACCPVLIVKPPNKAHHK</sequence>
<dbReference type="Proteomes" id="UP000019116">
    <property type="component" value="Chromosome 5B"/>
</dbReference>
<name>A0A3B6LTB0_WHEAT</name>
<dbReference type="AlphaFoldDB" id="A0A3B6LTB0"/>
<proteinExistence type="predicted"/>
<dbReference type="Gramene" id="TraesCS5B03G0982100.2">
    <property type="protein sequence ID" value="TraesCS5B03G0982100.2.CDS"/>
    <property type="gene ID" value="TraesCS5B03G0982100"/>
</dbReference>
<dbReference type="Gramene" id="TraesNOR5B03G02990640.2">
    <property type="protein sequence ID" value="TraesNOR5B03G02990640.2"/>
    <property type="gene ID" value="TraesNOR5B03G02990640"/>
</dbReference>
<dbReference type="InterPro" id="IPR006015">
    <property type="entry name" value="Universal_stress_UspA"/>
</dbReference>
<dbReference type="OMA" id="TIANEKH"/>
<evidence type="ECO:0000313" key="2">
    <source>
        <dbReference type="EnsemblPlants" id="TraesCS5B02G394600.3"/>
    </source>
</evidence>
<reference evidence="2" key="2">
    <citation type="submission" date="2018-10" db="UniProtKB">
        <authorList>
            <consortium name="EnsemblPlants"/>
        </authorList>
    </citation>
    <scope>IDENTIFICATION</scope>
</reference>
<dbReference type="PANTHER" id="PTHR31964">
    <property type="entry name" value="ADENINE NUCLEOTIDE ALPHA HYDROLASES-LIKE SUPERFAMILY PROTEIN"/>
    <property type="match status" value="1"/>
</dbReference>
<feature type="domain" description="UspA" evidence="1">
    <location>
        <begin position="57"/>
        <end position="207"/>
    </location>
</feature>
<protein>
    <recommendedName>
        <fullName evidence="1">UspA domain-containing protein</fullName>
    </recommendedName>
</protein>
<dbReference type="InterPro" id="IPR014729">
    <property type="entry name" value="Rossmann-like_a/b/a_fold"/>
</dbReference>
<accession>A0A3B6LTB0</accession>
<dbReference type="RefSeq" id="XP_044390478.1">
    <property type="nucleotide sequence ID" value="XM_044534543.1"/>
</dbReference>
<dbReference type="SUPFAM" id="SSF52402">
    <property type="entry name" value="Adenine nucleotide alpha hydrolases-like"/>
    <property type="match status" value="1"/>
</dbReference>
<dbReference type="OrthoDB" id="843225at2759"/>
<dbReference type="GeneID" id="123113331"/>
<dbReference type="Pfam" id="PF00582">
    <property type="entry name" value="Usp"/>
    <property type="match status" value="1"/>
</dbReference>
<dbReference type="EnsemblPlants" id="TraesCS5B02G394600.3">
    <property type="protein sequence ID" value="TraesCS5B02G394600.3"/>
    <property type="gene ID" value="TraesCS5B02G394600"/>
</dbReference>
<dbReference type="Gramene" id="TraesCS5B02G394600.3">
    <property type="protein sequence ID" value="TraesCS5B02G394600.3"/>
    <property type="gene ID" value="TraesCS5B02G394600"/>
</dbReference>
<evidence type="ECO:0000313" key="3">
    <source>
        <dbReference type="Proteomes" id="UP000019116"/>
    </source>
</evidence>
<dbReference type="PRINTS" id="PR01438">
    <property type="entry name" value="UNVRSLSTRESS"/>
</dbReference>
<dbReference type="Gene3D" id="3.40.50.620">
    <property type="entry name" value="HUPs"/>
    <property type="match status" value="1"/>
</dbReference>
<dbReference type="InterPro" id="IPR006016">
    <property type="entry name" value="UspA"/>
</dbReference>
<dbReference type="PANTHER" id="PTHR31964:SF141">
    <property type="entry name" value="USPA DOMAIN-CONTAINING PROTEIN"/>
    <property type="match status" value="1"/>
</dbReference>
<dbReference type="SMR" id="A0A3B6LTB0"/>
<keyword evidence="3" id="KW-1185">Reference proteome</keyword>
<organism evidence="2">
    <name type="scientific">Triticum aestivum</name>
    <name type="common">Wheat</name>
    <dbReference type="NCBI Taxonomy" id="4565"/>
    <lineage>
        <taxon>Eukaryota</taxon>
        <taxon>Viridiplantae</taxon>
        <taxon>Streptophyta</taxon>
        <taxon>Embryophyta</taxon>
        <taxon>Tracheophyta</taxon>
        <taxon>Spermatophyta</taxon>
        <taxon>Magnoliopsida</taxon>
        <taxon>Liliopsida</taxon>
        <taxon>Poales</taxon>
        <taxon>Poaceae</taxon>
        <taxon>BOP clade</taxon>
        <taxon>Pooideae</taxon>
        <taxon>Triticodae</taxon>
        <taxon>Triticeae</taxon>
        <taxon>Triticinae</taxon>
        <taxon>Triticum</taxon>
    </lineage>
</organism>
<dbReference type="CDD" id="cd23659">
    <property type="entry name" value="USP_At3g01520-like"/>
    <property type="match status" value="1"/>
</dbReference>
<gene>
    <name evidence="2" type="primary">LOC123113331</name>
</gene>
<evidence type="ECO:0000259" key="1">
    <source>
        <dbReference type="Pfam" id="PF00582"/>
    </source>
</evidence>
<dbReference type="PaxDb" id="4565-Traes_5BL_2C19FA5A2.1"/>